<feature type="region of interest" description="Disordered" evidence="6">
    <location>
        <begin position="321"/>
        <end position="341"/>
    </location>
</feature>
<accession>A0A1I2ZFZ4</accession>
<dbReference type="Pfam" id="PF00528">
    <property type="entry name" value="BPD_transp_1"/>
    <property type="match status" value="1"/>
</dbReference>
<organism evidence="8 9">
    <name type="scientific">Actinopolymorpha cephalotaxi</name>
    <dbReference type="NCBI Taxonomy" id="504797"/>
    <lineage>
        <taxon>Bacteria</taxon>
        <taxon>Bacillati</taxon>
        <taxon>Actinomycetota</taxon>
        <taxon>Actinomycetes</taxon>
        <taxon>Propionibacteriales</taxon>
        <taxon>Actinopolymorphaceae</taxon>
        <taxon>Actinopolymorpha</taxon>
    </lineage>
</organism>
<evidence type="ECO:0000259" key="7">
    <source>
        <dbReference type="PROSITE" id="PS50928"/>
    </source>
</evidence>
<evidence type="ECO:0000256" key="6">
    <source>
        <dbReference type="SAM" id="MobiDB-lite"/>
    </source>
</evidence>
<dbReference type="CDD" id="cd06261">
    <property type="entry name" value="TM_PBP2"/>
    <property type="match status" value="1"/>
</dbReference>
<dbReference type="OrthoDB" id="9804439at2"/>
<feature type="domain" description="ABC transmembrane type-1" evidence="7">
    <location>
        <begin position="92"/>
        <end position="304"/>
    </location>
</feature>
<feature type="transmembrane region" description="Helical" evidence="5">
    <location>
        <begin position="130"/>
        <end position="149"/>
    </location>
</feature>
<evidence type="ECO:0000256" key="1">
    <source>
        <dbReference type="ARBA" id="ARBA00004141"/>
    </source>
</evidence>
<dbReference type="PROSITE" id="PS50928">
    <property type="entry name" value="ABC_TM1"/>
    <property type="match status" value="1"/>
</dbReference>
<evidence type="ECO:0000256" key="5">
    <source>
        <dbReference type="RuleBase" id="RU363032"/>
    </source>
</evidence>
<sequence length="341" mass="36486">MDTTGRQATREGATGEGAAIPTMTATPRWRRRLRPYLLAAPAVLLCVGILYPFFVGVAYTVYNFSDANREPSFVGLNNFADILGSDALWHSARVTVSFAVAATAAETVLGVGVALLLHRSSLLGRLLERLLIVPLMVAPIIAAIMWKLILLPEVGWVRPILSAVGVHGYRGTDGAGAAFFWSVVVDAWLYTPFVAILALAGLRSLPNSPFEAAAVDGANWWLTFRRLTLPMLWPYVLVAVIFRFMDCLKVFDIIYGLTAGGPGDATTTLQISAYLEAITYARYSRGMTFMLILWVVVYAISFVLVRYLGRVQNRAAGISAGPSAGAQAGAPAGAAAGAEAG</sequence>
<keyword evidence="3 5" id="KW-1133">Transmembrane helix</keyword>
<keyword evidence="5" id="KW-0813">Transport</keyword>
<name>A0A1I2ZFZ4_9ACTN</name>
<dbReference type="EMBL" id="FOOI01000016">
    <property type="protein sequence ID" value="SFH36758.1"/>
    <property type="molecule type" value="Genomic_DNA"/>
</dbReference>
<evidence type="ECO:0000256" key="4">
    <source>
        <dbReference type="ARBA" id="ARBA00023136"/>
    </source>
</evidence>
<dbReference type="GO" id="GO:0055085">
    <property type="term" value="P:transmembrane transport"/>
    <property type="evidence" value="ECO:0007669"/>
    <property type="project" value="InterPro"/>
</dbReference>
<evidence type="ECO:0000256" key="3">
    <source>
        <dbReference type="ARBA" id="ARBA00022989"/>
    </source>
</evidence>
<proteinExistence type="inferred from homology"/>
<dbReference type="InterPro" id="IPR000515">
    <property type="entry name" value="MetI-like"/>
</dbReference>
<keyword evidence="4 5" id="KW-0472">Membrane</keyword>
<evidence type="ECO:0000313" key="9">
    <source>
        <dbReference type="Proteomes" id="UP000199052"/>
    </source>
</evidence>
<dbReference type="InterPro" id="IPR052730">
    <property type="entry name" value="Sugar_ABC_transporter"/>
</dbReference>
<dbReference type="PANTHER" id="PTHR43759:SF1">
    <property type="entry name" value="GLUCOSE IMPORT SYSTEM PERMEASE PROTEIN GLCT"/>
    <property type="match status" value="1"/>
</dbReference>
<dbReference type="InterPro" id="IPR035906">
    <property type="entry name" value="MetI-like_sf"/>
</dbReference>
<dbReference type="Gene3D" id="1.10.3720.10">
    <property type="entry name" value="MetI-like"/>
    <property type="match status" value="1"/>
</dbReference>
<comment type="subcellular location">
    <subcellularLocation>
        <location evidence="5">Cell membrane</location>
        <topology evidence="5">Multi-pass membrane protein</topology>
    </subcellularLocation>
    <subcellularLocation>
        <location evidence="1">Membrane</location>
        <topology evidence="1">Multi-pass membrane protein</topology>
    </subcellularLocation>
</comment>
<evidence type="ECO:0000256" key="2">
    <source>
        <dbReference type="ARBA" id="ARBA00022692"/>
    </source>
</evidence>
<keyword evidence="2 5" id="KW-0812">Transmembrane</keyword>
<protein>
    <submittedName>
        <fullName evidence="8">Multiple sugar transport system permease protein</fullName>
    </submittedName>
</protein>
<feature type="transmembrane region" description="Helical" evidence="5">
    <location>
        <begin position="96"/>
        <end position="118"/>
    </location>
</feature>
<dbReference type="STRING" id="504797.SAMN05421678_11683"/>
<dbReference type="GO" id="GO:0005886">
    <property type="term" value="C:plasma membrane"/>
    <property type="evidence" value="ECO:0007669"/>
    <property type="project" value="UniProtKB-SubCell"/>
</dbReference>
<evidence type="ECO:0000313" key="8">
    <source>
        <dbReference type="EMBL" id="SFH36758.1"/>
    </source>
</evidence>
<dbReference type="PANTHER" id="PTHR43759">
    <property type="entry name" value="TREHALOSE TRANSPORT SYSTEM PERMEASE PROTEIN SUGA"/>
    <property type="match status" value="1"/>
</dbReference>
<feature type="transmembrane region" description="Helical" evidence="5">
    <location>
        <begin position="178"/>
        <end position="200"/>
    </location>
</feature>
<gene>
    <name evidence="8" type="ORF">SAMN05421678_11683</name>
</gene>
<feature type="transmembrane region" description="Helical" evidence="5">
    <location>
        <begin position="36"/>
        <end position="62"/>
    </location>
</feature>
<dbReference type="SUPFAM" id="SSF161098">
    <property type="entry name" value="MetI-like"/>
    <property type="match status" value="1"/>
</dbReference>
<feature type="transmembrane region" description="Helical" evidence="5">
    <location>
        <begin position="289"/>
        <end position="309"/>
    </location>
</feature>
<reference evidence="8 9" key="1">
    <citation type="submission" date="2016-10" db="EMBL/GenBank/DDBJ databases">
        <authorList>
            <person name="de Groot N.N."/>
        </authorList>
    </citation>
    <scope>NUCLEOTIDE SEQUENCE [LARGE SCALE GENOMIC DNA]</scope>
    <source>
        <strain evidence="8 9">CPCC 202808</strain>
    </source>
</reference>
<keyword evidence="8" id="KW-0762">Sugar transport</keyword>
<dbReference type="AlphaFoldDB" id="A0A1I2ZFZ4"/>
<dbReference type="Proteomes" id="UP000199052">
    <property type="component" value="Unassembled WGS sequence"/>
</dbReference>
<feature type="transmembrane region" description="Helical" evidence="5">
    <location>
        <begin position="227"/>
        <end position="245"/>
    </location>
</feature>
<comment type="similarity">
    <text evidence="5">Belongs to the binding-protein-dependent transport system permease family.</text>
</comment>